<sequence>MELKWLAMVLVLLSLGAGLCDGCLEEERFALFQLKPFFEVIDYKFQDLDYESKPEKESSSNCCEWIRVECNPISGRVTHLFLDYSSYMKIDWYLNASLFLPFEKLQSLSLRGNFITGCIANQGLLPFNFITKIYFFLLFCFERLSSKLDKLENLDLSDNHFNNSILASLSELSSLKSLNLTENVFTRSNPTNGIEMLSKLNNLETLDLSGNRLGNNILSQLDGFASLKSLRLEYCGLEGTLDIQESNNNWMNLKELYLEGNEIESLGSLFHGKEGMKLNKLEVLSLRLNFLNNSVFSSLVELSNLKSLDLFFNKLEGAIYTKDLNVLSNLEELILSGNEVNGFIPSQGLRLMNLKHLDLSGNGLSGNGFNYSILSSVATLPNLKTLRIDISQCNGLIDLYGLSNLEELYMASNSGN</sequence>
<feature type="chain" id="PRO_5022668936" description="Leucine-rich repeat-containing N-terminal plant-type domain-containing protein" evidence="2">
    <location>
        <begin position="23"/>
        <end position="416"/>
    </location>
</feature>
<dbReference type="PRINTS" id="PR00019">
    <property type="entry name" value="LEURICHRPT"/>
</dbReference>
<feature type="signal peptide" evidence="2">
    <location>
        <begin position="1"/>
        <end position="22"/>
    </location>
</feature>
<dbReference type="Proteomes" id="UP000322667">
    <property type="component" value="Chromosome D06"/>
</dbReference>
<proteinExistence type="predicted"/>
<gene>
    <name evidence="3" type="ORF">ES332_D06G247100v1</name>
</gene>
<dbReference type="InterPro" id="IPR001611">
    <property type="entry name" value="Leu-rich_rpt"/>
</dbReference>
<evidence type="ECO:0008006" key="5">
    <source>
        <dbReference type="Google" id="ProtNLM"/>
    </source>
</evidence>
<dbReference type="InterPro" id="IPR053211">
    <property type="entry name" value="DNA_repair-toleration"/>
</dbReference>
<keyword evidence="1 2" id="KW-0732">Signal</keyword>
<dbReference type="AlphaFoldDB" id="A0A5D2KN57"/>
<accession>A0A5D2KN57</accession>
<dbReference type="EMBL" id="CM017628">
    <property type="protein sequence ID" value="TYH68280.1"/>
    <property type="molecule type" value="Genomic_DNA"/>
</dbReference>
<dbReference type="Gene3D" id="3.80.10.10">
    <property type="entry name" value="Ribonuclease Inhibitor"/>
    <property type="match status" value="4"/>
</dbReference>
<keyword evidence="4" id="KW-1185">Reference proteome</keyword>
<dbReference type="SMART" id="SM00365">
    <property type="entry name" value="LRR_SD22"/>
    <property type="match status" value="6"/>
</dbReference>
<dbReference type="SUPFAM" id="SSF52058">
    <property type="entry name" value="L domain-like"/>
    <property type="match status" value="1"/>
</dbReference>
<evidence type="ECO:0000256" key="2">
    <source>
        <dbReference type="SAM" id="SignalP"/>
    </source>
</evidence>
<name>A0A5D2KN57_GOSTO</name>
<dbReference type="PANTHER" id="PTHR48060">
    <property type="entry name" value="DNA DAMAGE-REPAIR/TOLERATION PROTEIN DRT100"/>
    <property type="match status" value="1"/>
</dbReference>
<evidence type="ECO:0000256" key="1">
    <source>
        <dbReference type="ARBA" id="ARBA00022729"/>
    </source>
</evidence>
<protein>
    <recommendedName>
        <fullName evidence="5">Leucine-rich repeat-containing N-terminal plant-type domain-containing protein</fullName>
    </recommendedName>
</protein>
<reference evidence="3 4" key="1">
    <citation type="submission" date="2019-07" db="EMBL/GenBank/DDBJ databases">
        <title>WGS assembly of Gossypium tomentosum.</title>
        <authorList>
            <person name="Chen Z.J."/>
            <person name="Sreedasyam A."/>
            <person name="Ando A."/>
            <person name="Song Q."/>
            <person name="De L."/>
            <person name="Hulse-Kemp A."/>
            <person name="Ding M."/>
            <person name="Ye W."/>
            <person name="Kirkbride R."/>
            <person name="Jenkins J."/>
            <person name="Plott C."/>
            <person name="Lovell J."/>
            <person name="Lin Y.-M."/>
            <person name="Vaughn R."/>
            <person name="Liu B."/>
            <person name="Li W."/>
            <person name="Simpson S."/>
            <person name="Scheffler B."/>
            <person name="Saski C."/>
            <person name="Grover C."/>
            <person name="Hu G."/>
            <person name="Conover J."/>
            <person name="Carlson J."/>
            <person name="Shu S."/>
            <person name="Boston L."/>
            <person name="Williams M."/>
            <person name="Peterson D."/>
            <person name="Mcgee K."/>
            <person name="Jones D."/>
            <person name="Wendel J."/>
            <person name="Stelly D."/>
            <person name="Grimwood J."/>
            <person name="Schmutz J."/>
        </authorList>
    </citation>
    <scope>NUCLEOTIDE SEQUENCE [LARGE SCALE GENOMIC DNA]</scope>
    <source>
        <strain evidence="3">7179.01</strain>
    </source>
</reference>
<dbReference type="Pfam" id="PF00560">
    <property type="entry name" value="LRR_1"/>
    <property type="match status" value="2"/>
</dbReference>
<dbReference type="InterPro" id="IPR032675">
    <property type="entry name" value="LRR_dom_sf"/>
</dbReference>
<organism evidence="3 4">
    <name type="scientific">Gossypium tomentosum</name>
    <name type="common">Hawaiian cotton</name>
    <name type="synonym">Gossypium sandvicense</name>
    <dbReference type="NCBI Taxonomy" id="34277"/>
    <lineage>
        <taxon>Eukaryota</taxon>
        <taxon>Viridiplantae</taxon>
        <taxon>Streptophyta</taxon>
        <taxon>Embryophyta</taxon>
        <taxon>Tracheophyta</taxon>
        <taxon>Spermatophyta</taxon>
        <taxon>Magnoliopsida</taxon>
        <taxon>eudicotyledons</taxon>
        <taxon>Gunneridae</taxon>
        <taxon>Pentapetalae</taxon>
        <taxon>rosids</taxon>
        <taxon>malvids</taxon>
        <taxon>Malvales</taxon>
        <taxon>Malvaceae</taxon>
        <taxon>Malvoideae</taxon>
        <taxon>Gossypium</taxon>
    </lineage>
</organism>
<dbReference type="PROSITE" id="PS51450">
    <property type="entry name" value="LRR"/>
    <property type="match status" value="1"/>
</dbReference>
<dbReference type="Pfam" id="PF13516">
    <property type="entry name" value="LRR_6"/>
    <property type="match status" value="1"/>
</dbReference>
<dbReference type="PANTHER" id="PTHR48060:SF17">
    <property type="entry name" value="LRR RECEPTOR-LIKE SERINE_THREONINE-PROTEIN KINASE IRK-RELATED"/>
    <property type="match status" value="1"/>
</dbReference>
<evidence type="ECO:0000313" key="3">
    <source>
        <dbReference type="EMBL" id="TYH68280.1"/>
    </source>
</evidence>
<evidence type="ECO:0000313" key="4">
    <source>
        <dbReference type="Proteomes" id="UP000322667"/>
    </source>
</evidence>